<dbReference type="Proteomes" id="UP001642409">
    <property type="component" value="Unassembled WGS sequence"/>
</dbReference>
<sequence>MARVSQMLCLQSRAIFIKQSRIIRKHTFTGEYIKTQNTGDSTRQYYPRVGKLCRWMRRTVRNLLWSLQLHWRCLSLEVEWIIFVMFSVNIYGNANSRFPGRLLVFPNQCAE</sequence>
<protein>
    <submittedName>
        <fullName evidence="1">Hypothetical_protein</fullName>
    </submittedName>
</protein>
<proteinExistence type="predicted"/>
<organism evidence="1 2">
    <name type="scientific">Hexamita inflata</name>
    <dbReference type="NCBI Taxonomy" id="28002"/>
    <lineage>
        <taxon>Eukaryota</taxon>
        <taxon>Metamonada</taxon>
        <taxon>Diplomonadida</taxon>
        <taxon>Hexamitidae</taxon>
        <taxon>Hexamitinae</taxon>
        <taxon>Hexamita</taxon>
    </lineage>
</organism>
<comment type="caution">
    <text evidence="1">The sequence shown here is derived from an EMBL/GenBank/DDBJ whole genome shotgun (WGS) entry which is preliminary data.</text>
</comment>
<dbReference type="EMBL" id="CAXDID020000079">
    <property type="protein sequence ID" value="CAL6018042.1"/>
    <property type="molecule type" value="Genomic_DNA"/>
</dbReference>
<reference evidence="1 2" key="1">
    <citation type="submission" date="2024-07" db="EMBL/GenBank/DDBJ databases">
        <authorList>
            <person name="Akdeniz Z."/>
        </authorList>
    </citation>
    <scope>NUCLEOTIDE SEQUENCE [LARGE SCALE GENOMIC DNA]</scope>
</reference>
<name>A0ABP1IKF0_9EUKA</name>
<evidence type="ECO:0000313" key="1">
    <source>
        <dbReference type="EMBL" id="CAL6018042.1"/>
    </source>
</evidence>
<gene>
    <name evidence="1" type="ORF">HINF_LOCUS26282</name>
</gene>
<keyword evidence="2" id="KW-1185">Reference proteome</keyword>
<accession>A0ABP1IKF0</accession>
<evidence type="ECO:0000313" key="2">
    <source>
        <dbReference type="Proteomes" id="UP001642409"/>
    </source>
</evidence>